<protein>
    <submittedName>
        <fullName evidence="2">Uncharacterized protein</fullName>
    </submittedName>
</protein>
<keyword evidence="3" id="KW-1185">Reference proteome</keyword>
<evidence type="ECO:0000313" key="3">
    <source>
        <dbReference type="Proteomes" id="UP001501509"/>
    </source>
</evidence>
<dbReference type="Proteomes" id="UP001501509">
    <property type="component" value="Unassembled WGS sequence"/>
</dbReference>
<dbReference type="EMBL" id="BAAATD010000013">
    <property type="protein sequence ID" value="GAA2628071.1"/>
    <property type="molecule type" value="Genomic_DNA"/>
</dbReference>
<gene>
    <name evidence="2" type="ORF">GCM10010411_76670</name>
</gene>
<dbReference type="RefSeq" id="WP_344547398.1">
    <property type="nucleotide sequence ID" value="NZ_BAAATD010000013.1"/>
</dbReference>
<comment type="caution">
    <text evidence="2">The sequence shown here is derived from an EMBL/GenBank/DDBJ whole genome shotgun (WGS) entry which is preliminary data.</text>
</comment>
<proteinExistence type="predicted"/>
<reference evidence="2 3" key="1">
    <citation type="journal article" date="2019" name="Int. J. Syst. Evol. Microbiol.">
        <title>The Global Catalogue of Microorganisms (GCM) 10K type strain sequencing project: providing services to taxonomists for standard genome sequencing and annotation.</title>
        <authorList>
            <consortium name="The Broad Institute Genomics Platform"/>
            <consortium name="The Broad Institute Genome Sequencing Center for Infectious Disease"/>
            <person name="Wu L."/>
            <person name="Ma J."/>
        </authorList>
    </citation>
    <scope>NUCLEOTIDE SEQUENCE [LARGE SCALE GENOMIC DNA]</scope>
    <source>
        <strain evidence="2 3">JCM 6833</strain>
    </source>
</reference>
<organism evidence="2 3">
    <name type="scientific">Actinomadura fulvescens</name>
    <dbReference type="NCBI Taxonomy" id="46160"/>
    <lineage>
        <taxon>Bacteria</taxon>
        <taxon>Bacillati</taxon>
        <taxon>Actinomycetota</taxon>
        <taxon>Actinomycetes</taxon>
        <taxon>Streptosporangiales</taxon>
        <taxon>Thermomonosporaceae</taxon>
        <taxon>Actinomadura</taxon>
    </lineage>
</organism>
<accession>A0ABN3QJB9</accession>
<feature type="region of interest" description="Disordered" evidence="1">
    <location>
        <begin position="53"/>
        <end position="74"/>
    </location>
</feature>
<sequence>MTQSTTTPALGILVVAAGVLNGPLPFGTYWEVNPTEPAPKVAGPGVREHYTFRKLTTESDRQQPDRTTANRPEAVLPDDTVEIILDGLNRYYNEIGTCWYCTGLELAAPVSSGHQEPDRPVEIVSIAFFRLTDAAARAAGLLD</sequence>
<feature type="compositionally biased region" description="Basic and acidic residues" evidence="1">
    <location>
        <begin position="53"/>
        <end position="64"/>
    </location>
</feature>
<evidence type="ECO:0000256" key="1">
    <source>
        <dbReference type="SAM" id="MobiDB-lite"/>
    </source>
</evidence>
<name>A0ABN3QJB9_9ACTN</name>
<evidence type="ECO:0000313" key="2">
    <source>
        <dbReference type="EMBL" id="GAA2628071.1"/>
    </source>
</evidence>